<proteinExistence type="predicted"/>
<dbReference type="OrthoDB" id="2432527at2759"/>
<evidence type="ECO:0000313" key="1">
    <source>
        <dbReference type="EMBL" id="RIB28173.1"/>
    </source>
</evidence>
<dbReference type="STRING" id="44941.A0A397W792"/>
<protein>
    <submittedName>
        <fullName evidence="1">Uncharacterized protein</fullName>
    </submittedName>
</protein>
<accession>A0A397W792</accession>
<comment type="caution">
    <text evidence="1">The sequence shown here is derived from an EMBL/GenBank/DDBJ whole genome shotgun (WGS) entry which is preliminary data.</text>
</comment>
<organism evidence="1 2">
    <name type="scientific">Gigaspora rosea</name>
    <dbReference type="NCBI Taxonomy" id="44941"/>
    <lineage>
        <taxon>Eukaryota</taxon>
        <taxon>Fungi</taxon>
        <taxon>Fungi incertae sedis</taxon>
        <taxon>Mucoromycota</taxon>
        <taxon>Glomeromycotina</taxon>
        <taxon>Glomeromycetes</taxon>
        <taxon>Diversisporales</taxon>
        <taxon>Gigasporaceae</taxon>
        <taxon>Gigaspora</taxon>
    </lineage>
</organism>
<dbReference type="AlphaFoldDB" id="A0A397W792"/>
<gene>
    <name evidence="1" type="ORF">C2G38_2158603</name>
</gene>
<reference evidence="1 2" key="1">
    <citation type="submission" date="2018-06" db="EMBL/GenBank/DDBJ databases">
        <title>Comparative genomics reveals the genomic features of Rhizophagus irregularis, R. cerebriforme, R. diaphanum and Gigaspora rosea, and their symbiotic lifestyle signature.</title>
        <authorList>
            <person name="Morin E."/>
            <person name="San Clemente H."/>
            <person name="Chen E.C.H."/>
            <person name="De La Providencia I."/>
            <person name="Hainaut M."/>
            <person name="Kuo A."/>
            <person name="Kohler A."/>
            <person name="Murat C."/>
            <person name="Tang N."/>
            <person name="Roy S."/>
            <person name="Loubradou J."/>
            <person name="Henrissat B."/>
            <person name="Grigoriev I.V."/>
            <person name="Corradi N."/>
            <person name="Roux C."/>
            <person name="Martin F.M."/>
        </authorList>
    </citation>
    <scope>NUCLEOTIDE SEQUENCE [LARGE SCALE GENOMIC DNA]</scope>
    <source>
        <strain evidence="1 2">DAOM 194757</strain>
    </source>
</reference>
<dbReference type="Proteomes" id="UP000266673">
    <property type="component" value="Unassembled WGS sequence"/>
</dbReference>
<keyword evidence="2" id="KW-1185">Reference proteome</keyword>
<evidence type="ECO:0000313" key="2">
    <source>
        <dbReference type="Proteomes" id="UP000266673"/>
    </source>
</evidence>
<dbReference type="EMBL" id="QKWP01000074">
    <property type="protein sequence ID" value="RIB28173.1"/>
    <property type="molecule type" value="Genomic_DNA"/>
</dbReference>
<sequence>MSLRNEDISRDNFCIICELRVPMQNKKVKKLVVKQFFGRVLRYFVYEYNDASLMLAYIKWANVSNENNYRFGLKKFHYFGHKNFIDVKAIKSCIGFLKSVMNIIY</sequence>
<name>A0A397W792_9GLOM</name>